<dbReference type="EC" id="1.14.13.148" evidence="14"/>
<evidence type="ECO:0000256" key="4">
    <source>
        <dbReference type="ARBA" id="ARBA00022630"/>
    </source>
</evidence>
<organism evidence="23 24">
    <name type="scientific">Elysia chlorotica</name>
    <name type="common">Eastern emerald elysia</name>
    <name type="synonym">Sea slug</name>
    <dbReference type="NCBI Taxonomy" id="188477"/>
    <lineage>
        <taxon>Eukaryota</taxon>
        <taxon>Metazoa</taxon>
        <taxon>Spiralia</taxon>
        <taxon>Lophotrochozoa</taxon>
        <taxon>Mollusca</taxon>
        <taxon>Gastropoda</taxon>
        <taxon>Heterobranchia</taxon>
        <taxon>Euthyneura</taxon>
        <taxon>Panpulmonata</taxon>
        <taxon>Sacoglossa</taxon>
        <taxon>Placobranchoidea</taxon>
        <taxon>Plakobranchidae</taxon>
        <taxon>Elysia</taxon>
    </lineage>
</organism>
<keyword evidence="5" id="KW-0812">Transmembrane</keyword>
<dbReference type="EMBL" id="RQTK01000232">
    <property type="protein sequence ID" value="RUS83753.1"/>
    <property type="molecule type" value="Genomic_DNA"/>
</dbReference>
<dbReference type="Pfam" id="PF00743">
    <property type="entry name" value="FMO-like"/>
    <property type="match status" value="1"/>
</dbReference>
<comment type="cofactor">
    <cofactor evidence="1">
        <name>FAD</name>
        <dbReference type="ChEBI" id="CHEBI:57692"/>
    </cofactor>
</comment>
<keyword evidence="10" id="KW-0560">Oxidoreductase</keyword>
<evidence type="ECO:0000313" key="24">
    <source>
        <dbReference type="Proteomes" id="UP000271974"/>
    </source>
</evidence>
<keyword evidence="6" id="KW-0256">Endoplasmic reticulum</keyword>
<name>A0A3S1BAI9_ELYCH</name>
<evidence type="ECO:0000256" key="5">
    <source>
        <dbReference type="ARBA" id="ARBA00022692"/>
    </source>
</evidence>
<dbReference type="GO" id="GO:0004499">
    <property type="term" value="F:N,N-dimethylaniline monooxygenase activity"/>
    <property type="evidence" value="ECO:0007669"/>
    <property type="project" value="InterPro"/>
</dbReference>
<comment type="catalytic activity">
    <reaction evidence="20">
        <text>hypotaurine + NADPH + O2 + H(+) = taurine + NADP(+) + H2O</text>
        <dbReference type="Rhea" id="RHEA:69819"/>
        <dbReference type="ChEBI" id="CHEBI:15377"/>
        <dbReference type="ChEBI" id="CHEBI:15378"/>
        <dbReference type="ChEBI" id="CHEBI:15379"/>
        <dbReference type="ChEBI" id="CHEBI:57783"/>
        <dbReference type="ChEBI" id="CHEBI:57853"/>
        <dbReference type="ChEBI" id="CHEBI:58349"/>
        <dbReference type="ChEBI" id="CHEBI:507393"/>
        <dbReference type="EC" id="1.14.13.8"/>
    </reaction>
    <physiologicalReaction direction="left-to-right" evidence="20">
        <dbReference type="Rhea" id="RHEA:69820"/>
    </physiologicalReaction>
</comment>
<evidence type="ECO:0000256" key="10">
    <source>
        <dbReference type="ARBA" id="ARBA00023002"/>
    </source>
</evidence>
<evidence type="ECO:0000313" key="23">
    <source>
        <dbReference type="EMBL" id="RUS83753.1"/>
    </source>
</evidence>
<evidence type="ECO:0000256" key="21">
    <source>
        <dbReference type="ARBA" id="ARBA00048088"/>
    </source>
</evidence>
<keyword evidence="11" id="KW-0503">Monooxygenase</keyword>
<protein>
    <recommendedName>
        <fullName evidence="15">Flavin-containing monooxygenase 1</fullName>
        <ecNumber evidence="14">1.14.13.148</ecNumber>
    </recommendedName>
    <alternativeName>
        <fullName evidence="17">Dimethylaniline monooxygenase [N-oxide-forming] 1</fullName>
    </alternativeName>
    <alternativeName>
        <fullName evidence="13">Dimethylaniline oxidase 1</fullName>
    </alternativeName>
    <alternativeName>
        <fullName evidence="16">Trimethylamine monooxygenase</fullName>
    </alternativeName>
</protein>
<evidence type="ECO:0000256" key="15">
    <source>
        <dbReference type="ARBA" id="ARBA00034536"/>
    </source>
</evidence>
<dbReference type="GO" id="GO:0050661">
    <property type="term" value="F:NADP binding"/>
    <property type="evidence" value="ECO:0007669"/>
    <property type="project" value="InterPro"/>
</dbReference>
<dbReference type="InterPro" id="IPR020946">
    <property type="entry name" value="Flavin_mOase-like"/>
</dbReference>
<dbReference type="GO" id="GO:0050660">
    <property type="term" value="F:flavin adenine dinucleotide binding"/>
    <property type="evidence" value="ECO:0007669"/>
    <property type="project" value="InterPro"/>
</dbReference>
<dbReference type="Proteomes" id="UP000271974">
    <property type="component" value="Unassembled WGS sequence"/>
</dbReference>
<keyword evidence="24" id="KW-1185">Reference proteome</keyword>
<evidence type="ECO:0000256" key="7">
    <source>
        <dbReference type="ARBA" id="ARBA00022827"/>
    </source>
</evidence>
<dbReference type="PIRSF" id="PIRSF000332">
    <property type="entry name" value="FMO"/>
    <property type="match status" value="1"/>
</dbReference>
<comment type="catalytic activity">
    <reaction evidence="19">
        <text>hypotaurine + NADH + O2 + H(+) = taurine + NAD(+) + H2O</text>
        <dbReference type="Rhea" id="RHEA:74111"/>
        <dbReference type="ChEBI" id="CHEBI:15377"/>
        <dbReference type="ChEBI" id="CHEBI:15378"/>
        <dbReference type="ChEBI" id="CHEBI:15379"/>
        <dbReference type="ChEBI" id="CHEBI:57540"/>
        <dbReference type="ChEBI" id="CHEBI:57853"/>
        <dbReference type="ChEBI" id="CHEBI:57945"/>
        <dbReference type="ChEBI" id="CHEBI:507393"/>
        <dbReference type="EC" id="1.14.13.8"/>
    </reaction>
    <physiologicalReaction direction="left-to-right" evidence="19">
        <dbReference type="Rhea" id="RHEA:74112"/>
    </physiologicalReaction>
</comment>
<keyword evidence="8" id="KW-0521">NADP</keyword>
<evidence type="ECO:0000256" key="1">
    <source>
        <dbReference type="ARBA" id="ARBA00001974"/>
    </source>
</evidence>
<evidence type="ECO:0000256" key="14">
    <source>
        <dbReference type="ARBA" id="ARBA00034528"/>
    </source>
</evidence>
<dbReference type="InterPro" id="IPR050346">
    <property type="entry name" value="FMO-like"/>
</dbReference>
<dbReference type="Gene3D" id="3.50.50.60">
    <property type="entry name" value="FAD/NAD(P)-binding domain"/>
    <property type="match status" value="4"/>
</dbReference>
<evidence type="ECO:0000256" key="2">
    <source>
        <dbReference type="ARBA" id="ARBA00004389"/>
    </source>
</evidence>
<keyword evidence="7" id="KW-0274">FAD</keyword>
<reference evidence="23 24" key="1">
    <citation type="submission" date="2019-01" db="EMBL/GenBank/DDBJ databases">
        <title>A draft genome assembly of the solar-powered sea slug Elysia chlorotica.</title>
        <authorList>
            <person name="Cai H."/>
            <person name="Li Q."/>
            <person name="Fang X."/>
            <person name="Li J."/>
            <person name="Curtis N.E."/>
            <person name="Altenburger A."/>
            <person name="Shibata T."/>
            <person name="Feng M."/>
            <person name="Maeda T."/>
            <person name="Schwartz J.A."/>
            <person name="Shigenobu S."/>
            <person name="Lundholm N."/>
            <person name="Nishiyama T."/>
            <person name="Yang H."/>
            <person name="Hasebe M."/>
            <person name="Li S."/>
            <person name="Pierce S.K."/>
            <person name="Wang J."/>
        </authorList>
    </citation>
    <scope>NUCLEOTIDE SEQUENCE [LARGE SCALE GENOMIC DNA]</scope>
    <source>
        <strain evidence="23">EC2010</strain>
        <tissue evidence="23">Whole organism of an adult</tissue>
    </source>
</reference>
<dbReference type="InterPro" id="IPR036188">
    <property type="entry name" value="FAD/NAD-bd_sf"/>
</dbReference>
<evidence type="ECO:0000256" key="20">
    <source>
        <dbReference type="ARBA" id="ARBA00048041"/>
    </source>
</evidence>
<comment type="catalytic activity">
    <reaction evidence="22">
        <text>N,N-dimethylaniline + NADPH + O2 + H(+) = N,N-dimethylaniline N-oxide + NADP(+) + H2O</text>
        <dbReference type="Rhea" id="RHEA:24468"/>
        <dbReference type="ChEBI" id="CHEBI:15377"/>
        <dbReference type="ChEBI" id="CHEBI:15378"/>
        <dbReference type="ChEBI" id="CHEBI:15379"/>
        <dbReference type="ChEBI" id="CHEBI:16269"/>
        <dbReference type="ChEBI" id="CHEBI:17735"/>
        <dbReference type="ChEBI" id="CHEBI:57783"/>
        <dbReference type="ChEBI" id="CHEBI:58349"/>
        <dbReference type="EC" id="1.14.13.8"/>
    </reaction>
    <physiologicalReaction direction="left-to-right" evidence="22">
        <dbReference type="Rhea" id="RHEA:24469"/>
    </physiologicalReaction>
</comment>
<keyword evidence="4" id="KW-0285">Flavoprotein</keyword>
<evidence type="ECO:0000256" key="9">
    <source>
        <dbReference type="ARBA" id="ARBA00022989"/>
    </source>
</evidence>
<evidence type="ECO:0000256" key="6">
    <source>
        <dbReference type="ARBA" id="ARBA00022824"/>
    </source>
</evidence>
<evidence type="ECO:0000256" key="11">
    <source>
        <dbReference type="ARBA" id="ARBA00023033"/>
    </source>
</evidence>
<dbReference type="STRING" id="188477.A0A3S1BAI9"/>
<comment type="catalytic activity">
    <reaction evidence="21">
        <text>trimethylamine + NADPH + O2 = trimethylamine N-oxide + NADP(+) + H2O</text>
        <dbReference type="Rhea" id="RHEA:31979"/>
        <dbReference type="ChEBI" id="CHEBI:15377"/>
        <dbReference type="ChEBI" id="CHEBI:15379"/>
        <dbReference type="ChEBI" id="CHEBI:15724"/>
        <dbReference type="ChEBI" id="CHEBI:57783"/>
        <dbReference type="ChEBI" id="CHEBI:58349"/>
        <dbReference type="ChEBI" id="CHEBI:58389"/>
        <dbReference type="EC" id="1.14.13.148"/>
    </reaction>
    <physiologicalReaction direction="left-to-right" evidence="21">
        <dbReference type="Rhea" id="RHEA:31980"/>
    </physiologicalReaction>
</comment>
<evidence type="ECO:0000256" key="3">
    <source>
        <dbReference type="ARBA" id="ARBA00009183"/>
    </source>
</evidence>
<dbReference type="FunFam" id="3.50.50.60:FF:000159">
    <property type="entry name" value="Dimethylaniline monooxygenase [N-oxide-forming]"/>
    <property type="match status" value="1"/>
</dbReference>
<keyword evidence="9" id="KW-1133">Transmembrane helix</keyword>
<comment type="caution">
    <text evidence="23">The sequence shown here is derived from an EMBL/GenBank/DDBJ whole genome shotgun (WGS) entry which is preliminary data.</text>
</comment>
<dbReference type="PRINTS" id="PR00370">
    <property type="entry name" value="FMOXYGENASE"/>
</dbReference>
<evidence type="ECO:0000256" key="22">
    <source>
        <dbReference type="ARBA" id="ARBA00049443"/>
    </source>
</evidence>
<evidence type="ECO:0000256" key="18">
    <source>
        <dbReference type="ARBA" id="ARBA00045957"/>
    </source>
</evidence>
<dbReference type="OrthoDB" id="6067346at2759"/>
<feature type="non-terminal residue" evidence="23">
    <location>
        <position position="1"/>
    </location>
</feature>
<sequence>TGRWDVKSRDHKTGQEITEVFHFVLVATGHHGGPNLPSFPGLDTFKGQTMHSKEFKDALGHVGKRACVIGIGNSGGDISSELSKYCQTILSTRRGAWIMHRLTKNGLPWDYEFHRRSALWILSLMPRNLRNYLVKRDLSAKVDHDLYALKSLSEPDSTHPTVNDELPNRIACGMAQIRPDVRHFTETGIVFEDGSFEDNIDLVIFATGYKVGYSFLDKSVLGDVRNNRLELYKHMWFPNLTHQTLALIGCVQPLGSLFPISELQSRLAARVFK</sequence>
<gene>
    <name evidence="23" type="ORF">EGW08_008504</name>
</gene>
<dbReference type="AlphaFoldDB" id="A0A3S1BAI9"/>
<accession>A0A3S1BAI9</accession>
<comment type="subcellular location">
    <subcellularLocation>
        <location evidence="2">Endoplasmic reticulum membrane</location>
        <topology evidence="2">Single-pass membrane protein</topology>
    </subcellularLocation>
</comment>
<dbReference type="GO" id="GO:0034899">
    <property type="term" value="F:trimethylamine monooxygenase activity"/>
    <property type="evidence" value="ECO:0007669"/>
    <property type="project" value="UniProtKB-EC"/>
</dbReference>
<comment type="similarity">
    <text evidence="3">Belongs to the FMO family.</text>
</comment>
<dbReference type="InterPro" id="IPR000960">
    <property type="entry name" value="Flavin_mOase"/>
</dbReference>
<evidence type="ECO:0000256" key="8">
    <source>
        <dbReference type="ARBA" id="ARBA00022857"/>
    </source>
</evidence>
<evidence type="ECO:0000256" key="17">
    <source>
        <dbReference type="ARBA" id="ARBA00034561"/>
    </source>
</evidence>
<evidence type="ECO:0000256" key="13">
    <source>
        <dbReference type="ARBA" id="ARBA00029725"/>
    </source>
</evidence>
<proteinExistence type="inferred from homology"/>
<feature type="non-terminal residue" evidence="23">
    <location>
        <position position="273"/>
    </location>
</feature>
<keyword evidence="12" id="KW-0472">Membrane</keyword>
<evidence type="ECO:0000256" key="12">
    <source>
        <dbReference type="ARBA" id="ARBA00023136"/>
    </source>
</evidence>
<dbReference type="SUPFAM" id="SSF51905">
    <property type="entry name" value="FAD/NAD(P)-binding domain"/>
    <property type="match status" value="2"/>
</dbReference>
<dbReference type="PANTHER" id="PTHR23023">
    <property type="entry name" value="DIMETHYLANILINE MONOOXYGENASE"/>
    <property type="match status" value="1"/>
</dbReference>
<dbReference type="GO" id="GO:0005789">
    <property type="term" value="C:endoplasmic reticulum membrane"/>
    <property type="evidence" value="ECO:0007669"/>
    <property type="project" value="UniProtKB-SubCell"/>
</dbReference>
<evidence type="ECO:0000256" key="19">
    <source>
        <dbReference type="ARBA" id="ARBA00047338"/>
    </source>
</evidence>
<comment type="function">
    <text evidence="18">Broad spectrum monooxygenase that catalyzes the oxygenation of a wide variety of nitrogen- and sulfur-containing compounds including xenobiotics. Catalyzes the S-oxygenation of hypotaurine to produce taurine, an organic osmolyte involved in cell volume regulation as well as a variety of cytoprotective and developmental processes. In vitro, catalyzes the N-oxygenation of trimethylamine (TMA) to produce trimethylamine N-oxide (TMAO) and could therefore participate to the detoxification of this compound that is generated by the action of gut microbiota from dietary precursors such as choline, choline containing compounds, betaine or L-carnitine.</text>
</comment>
<evidence type="ECO:0000256" key="16">
    <source>
        <dbReference type="ARBA" id="ARBA00034554"/>
    </source>
</evidence>